<reference evidence="1" key="1">
    <citation type="journal article" date="2020" name="Stud. Mycol.">
        <title>101 Dothideomycetes genomes: a test case for predicting lifestyles and emergence of pathogens.</title>
        <authorList>
            <person name="Haridas S."/>
            <person name="Albert R."/>
            <person name="Binder M."/>
            <person name="Bloem J."/>
            <person name="Labutti K."/>
            <person name="Salamov A."/>
            <person name="Andreopoulos B."/>
            <person name="Baker S."/>
            <person name="Barry K."/>
            <person name="Bills G."/>
            <person name="Bluhm B."/>
            <person name="Cannon C."/>
            <person name="Castanera R."/>
            <person name="Culley D."/>
            <person name="Daum C."/>
            <person name="Ezra D."/>
            <person name="Gonzalez J."/>
            <person name="Henrissat B."/>
            <person name="Kuo A."/>
            <person name="Liang C."/>
            <person name="Lipzen A."/>
            <person name="Lutzoni F."/>
            <person name="Magnuson J."/>
            <person name="Mondo S."/>
            <person name="Nolan M."/>
            <person name="Ohm R."/>
            <person name="Pangilinan J."/>
            <person name="Park H.-J."/>
            <person name="Ramirez L."/>
            <person name="Alfaro M."/>
            <person name="Sun H."/>
            <person name="Tritt A."/>
            <person name="Yoshinaga Y."/>
            <person name="Zwiers L.-H."/>
            <person name="Turgeon B."/>
            <person name="Goodwin S."/>
            <person name="Spatafora J."/>
            <person name="Crous P."/>
            <person name="Grigoriev I."/>
        </authorList>
    </citation>
    <scope>NUCLEOTIDE SEQUENCE</scope>
    <source>
        <strain evidence="1">CBS 207.26</strain>
    </source>
</reference>
<dbReference type="AlphaFoldDB" id="A0A6A6EWP7"/>
<keyword evidence="2" id="KW-1185">Reference proteome</keyword>
<gene>
    <name evidence="1" type="ORF">K469DRAFT_12421</name>
</gene>
<protein>
    <submittedName>
        <fullName evidence="1">Uncharacterized protein</fullName>
    </submittedName>
</protein>
<dbReference type="EMBL" id="ML994610">
    <property type="protein sequence ID" value="KAF2195442.1"/>
    <property type="molecule type" value="Genomic_DNA"/>
</dbReference>
<sequence length="459" mass="51286">MTADANDLLPMGEALAEIFLDLIYHEAKLQFDALKSEQPTVAKTAITPFAAVTTNNSRRPNSAVAKKSSENVVTSIKDPKELVPQTEINLSEFYQNLFDNATKELNDGLRYRLLTICFAYKTKENIERFLLLLSGGFPWVGVFRAIIRGRAYDSAFEELGAAWDAGIGDVGLDGQEPDVEMEMEVDTGDHTIDPLVTFKLQHMAKKAQQLLKSLEEKTRSTGYGSLPGFICQARTSISNCVKAFRPGSSGRPVMVVDAAKPYFILPTLPLAFPTVFFNSLATHAPLKSLNLPNILSCPAALQLALSASLVETMYSTHFSYCNGASRQESEWSCFLDHLMDGKLGILLPDKELLLFDEDEGGYGEMDLEMWLAAWKGARQSLGVREKGQEKMLKIQLRLKDTKDGTLVAEDKDSEVYLMEGAGEEERRGGRVEWNGELEQVKEIPAREKKRRRKRAKRNW</sequence>
<evidence type="ECO:0000313" key="1">
    <source>
        <dbReference type="EMBL" id="KAF2195442.1"/>
    </source>
</evidence>
<accession>A0A6A6EWP7</accession>
<dbReference type="OrthoDB" id="3800763at2759"/>
<dbReference type="Proteomes" id="UP000800200">
    <property type="component" value="Unassembled WGS sequence"/>
</dbReference>
<organism evidence="1 2">
    <name type="scientific">Zopfia rhizophila CBS 207.26</name>
    <dbReference type="NCBI Taxonomy" id="1314779"/>
    <lineage>
        <taxon>Eukaryota</taxon>
        <taxon>Fungi</taxon>
        <taxon>Dikarya</taxon>
        <taxon>Ascomycota</taxon>
        <taxon>Pezizomycotina</taxon>
        <taxon>Dothideomycetes</taxon>
        <taxon>Dothideomycetes incertae sedis</taxon>
        <taxon>Zopfiaceae</taxon>
        <taxon>Zopfia</taxon>
    </lineage>
</organism>
<evidence type="ECO:0000313" key="2">
    <source>
        <dbReference type="Proteomes" id="UP000800200"/>
    </source>
</evidence>
<proteinExistence type="predicted"/>
<name>A0A6A6EWP7_9PEZI</name>